<sequence length="77" mass="8305">PGQEGLPRQGRQEAVRAREGGEGQGEGAAGEVKSSGCWTPLRCLESATPTAPKHGRFLVKMLRRHSEGKQRAPVWAN</sequence>
<feature type="non-terminal residue" evidence="2">
    <location>
        <position position="1"/>
    </location>
</feature>
<proteinExistence type="predicted"/>
<name>K0SQY5_THAOC</name>
<evidence type="ECO:0000313" key="3">
    <source>
        <dbReference type="Proteomes" id="UP000266841"/>
    </source>
</evidence>
<organism evidence="2 3">
    <name type="scientific">Thalassiosira oceanica</name>
    <name type="common">Marine diatom</name>
    <dbReference type="NCBI Taxonomy" id="159749"/>
    <lineage>
        <taxon>Eukaryota</taxon>
        <taxon>Sar</taxon>
        <taxon>Stramenopiles</taxon>
        <taxon>Ochrophyta</taxon>
        <taxon>Bacillariophyta</taxon>
        <taxon>Coscinodiscophyceae</taxon>
        <taxon>Thalassiosirophycidae</taxon>
        <taxon>Thalassiosirales</taxon>
        <taxon>Thalassiosiraceae</taxon>
        <taxon>Thalassiosira</taxon>
    </lineage>
</organism>
<evidence type="ECO:0000256" key="1">
    <source>
        <dbReference type="SAM" id="MobiDB-lite"/>
    </source>
</evidence>
<gene>
    <name evidence="2" type="ORF">THAOC_11537</name>
</gene>
<accession>K0SQY5</accession>
<dbReference type="Proteomes" id="UP000266841">
    <property type="component" value="Unassembled WGS sequence"/>
</dbReference>
<evidence type="ECO:0000313" key="2">
    <source>
        <dbReference type="EMBL" id="EJK67429.1"/>
    </source>
</evidence>
<dbReference type="AlphaFoldDB" id="K0SQY5"/>
<feature type="compositionally biased region" description="Basic and acidic residues" evidence="1">
    <location>
        <begin position="10"/>
        <end position="21"/>
    </location>
</feature>
<comment type="caution">
    <text evidence="2">The sequence shown here is derived from an EMBL/GenBank/DDBJ whole genome shotgun (WGS) entry which is preliminary data.</text>
</comment>
<reference evidence="2 3" key="1">
    <citation type="journal article" date="2012" name="Genome Biol.">
        <title>Genome and low-iron response of an oceanic diatom adapted to chronic iron limitation.</title>
        <authorList>
            <person name="Lommer M."/>
            <person name="Specht M."/>
            <person name="Roy A.S."/>
            <person name="Kraemer L."/>
            <person name="Andreson R."/>
            <person name="Gutowska M.A."/>
            <person name="Wolf J."/>
            <person name="Bergner S.V."/>
            <person name="Schilhabel M.B."/>
            <person name="Klostermeier U.C."/>
            <person name="Beiko R.G."/>
            <person name="Rosenstiel P."/>
            <person name="Hippler M."/>
            <person name="Laroche J."/>
        </authorList>
    </citation>
    <scope>NUCLEOTIDE SEQUENCE [LARGE SCALE GENOMIC DNA]</scope>
    <source>
        <strain evidence="2 3">CCMP1005</strain>
    </source>
</reference>
<protein>
    <submittedName>
        <fullName evidence="2">Uncharacterized protein</fullName>
    </submittedName>
</protein>
<feature type="region of interest" description="Disordered" evidence="1">
    <location>
        <begin position="1"/>
        <end position="34"/>
    </location>
</feature>
<keyword evidence="3" id="KW-1185">Reference proteome</keyword>
<dbReference type="EMBL" id="AGNL01013127">
    <property type="protein sequence ID" value="EJK67429.1"/>
    <property type="molecule type" value="Genomic_DNA"/>
</dbReference>